<feature type="transmembrane region" description="Helical" evidence="10">
    <location>
        <begin position="12"/>
        <end position="36"/>
    </location>
</feature>
<comment type="function">
    <text evidence="9">Part of the ABC transporter complex CysAWTP (TC 3.A.1.6.1) involved in sulfate/thiosulfate import. Probably responsible for the translocation of the substrate across the membrane.</text>
</comment>
<dbReference type="GO" id="GO:0015419">
    <property type="term" value="F:ABC-type sulfate transporter activity"/>
    <property type="evidence" value="ECO:0007669"/>
    <property type="project" value="UniProtKB-UniRule"/>
</dbReference>
<keyword evidence="7 10" id="KW-0764">Sulfate transport</keyword>
<keyword evidence="6 10" id="KW-1133">Transmembrane helix</keyword>
<dbReference type="RefSeq" id="WP_013516821.1">
    <property type="nucleotide sequence ID" value="NC_014909.2"/>
</dbReference>
<sequence>MLFVGNQKLPGFGIALGNSLLFICLVLFLPLSALVIQLCKISWSQYWDIITDPALLIAYKVTFLSAGTAALFNAMFGIMVSWVIVRYKFVGQRLLDAIIDLPFALPTAVAGLTLAALFSESGWYGSLLVHSGISLSYTWIGIAIVMIFTGIPFVVRSVQPVLEEISTEYEESAKILGANNWQIFSNIIFPELAPAWLSGIVLSFIRGLGEFGAVIFVAGNISCKNEVISLVIFVRLQEFDYPAASAISSVILMISLLLLIIINVFQLRLQQRFKGF</sequence>
<dbReference type="GO" id="GO:0005886">
    <property type="term" value="C:plasma membrane"/>
    <property type="evidence" value="ECO:0007669"/>
    <property type="project" value="UniProtKB-SubCell"/>
</dbReference>
<dbReference type="InterPro" id="IPR011865">
    <property type="entry name" value="CysT_permease"/>
</dbReference>
<dbReference type="FunFam" id="1.10.3720.10:FF:000004">
    <property type="entry name" value="Sulfate transport system permease protein CysT"/>
    <property type="match status" value="1"/>
</dbReference>
<comment type="subunit">
    <text evidence="2">The complex is composed of two ATP-binding proteins (CysA), two transmembrane proteins (CysT and CysW) and a solute-binding protein (CysP).</text>
</comment>
<evidence type="ECO:0000256" key="7">
    <source>
        <dbReference type="ARBA" id="ARBA00023032"/>
    </source>
</evidence>
<gene>
    <name evidence="12" type="primary">cysU</name>
    <name evidence="12" type="ordered locus">BVAF_513</name>
</gene>
<evidence type="ECO:0000256" key="1">
    <source>
        <dbReference type="ARBA" id="ARBA00004429"/>
    </source>
</evidence>
<feature type="transmembrane region" description="Helical" evidence="10">
    <location>
        <begin position="241"/>
        <end position="265"/>
    </location>
</feature>
<comment type="function">
    <text evidence="10">Part of the ABC transporter complex (TC 3.A.1.6.1) involved in sulfate/thiosulfate import.</text>
</comment>
<comment type="caution">
    <text evidence="10">Lacks conserved residue(s) required for the propagation of feature annotation.</text>
</comment>
<evidence type="ECO:0000313" key="13">
    <source>
        <dbReference type="Proteomes" id="UP000007464"/>
    </source>
</evidence>
<keyword evidence="3 10" id="KW-0813">Transport</keyword>
<dbReference type="PANTHER" id="PTHR30406">
    <property type="entry name" value="SULFATE TRANSPORT SYSTEM PERMEASE PROTEIN"/>
    <property type="match status" value="1"/>
</dbReference>
<dbReference type="NCBIfam" id="TIGR00969">
    <property type="entry name" value="3a0106s02"/>
    <property type="match status" value="1"/>
</dbReference>
<dbReference type="OrthoDB" id="9774448at2"/>
<feature type="domain" description="ABC transmembrane type-1" evidence="11">
    <location>
        <begin position="59"/>
        <end position="262"/>
    </location>
</feature>
<protein>
    <recommendedName>
        <fullName evidence="10">Sulfate transport system permease protein CysT</fullName>
    </recommendedName>
</protein>
<evidence type="ECO:0000256" key="5">
    <source>
        <dbReference type="ARBA" id="ARBA00022692"/>
    </source>
</evidence>
<dbReference type="NCBIfam" id="NF008208">
    <property type="entry name" value="PRK10971.1"/>
    <property type="match status" value="1"/>
</dbReference>
<comment type="subcellular location">
    <subcellularLocation>
        <location evidence="1">Cell inner membrane</location>
        <topology evidence="1">Multi-pass membrane protein</topology>
    </subcellularLocation>
</comment>
<dbReference type="EMBL" id="CP002189">
    <property type="protein sequence ID" value="ADV33896.1"/>
    <property type="molecule type" value="Genomic_DNA"/>
</dbReference>
<name>E8Q772_BLOVB</name>
<keyword evidence="5 10" id="KW-0812">Transmembrane</keyword>
<organism evidence="12 13">
    <name type="scientific">Blochmanniella vafra (strain BVAF)</name>
    <dbReference type="NCBI Taxonomy" id="859654"/>
    <lineage>
        <taxon>Bacteria</taxon>
        <taxon>Pseudomonadati</taxon>
        <taxon>Pseudomonadota</taxon>
        <taxon>Gammaproteobacteria</taxon>
        <taxon>Enterobacterales</taxon>
        <taxon>Enterobacteriaceae</taxon>
        <taxon>ant endosymbionts</taxon>
        <taxon>Candidatus Blochmanniella</taxon>
    </lineage>
</organism>
<dbReference type="AlphaFoldDB" id="E8Q772"/>
<dbReference type="InterPro" id="IPR005667">
    <property type="entry name" value="Sulph_transpt2"/>
</dbReference>
<evidence type="ECO:0000256" key="4">
    <source>
        <dbReference type="ARBA" id="ARBA00022519"/>
    </source>
</evidence>
<evidence type="ECO:0000256" key="3">
    <source>
        <dbReference type="ARBA" id="ARBA00022448"/>
    </source>
</evidence>
<proteinExistence type="inferred from homology"/>
<feature type="transmembrane region" description="Helical" evidence="10">
    <location>
        <begin position="137"/>
        <end position="155"/>
    </location>
</feature>
<accession>E8Q772</accession>
<dbReference type="HOGENOM" id="CLU_016047_14_0_6"/>
<dbReference type="InterPro" id="IPR000515">
    <property type="entry name" value="MetI-like"/>
</dbReference>
<dbReference type="Proteomes" id="UP000007464">
    <property type="component" value="Chromosome"/>
</dbReference>
<evidence type="ECO:0000313" key="12">
    <source>
        <dbReference type="EMBL" id="ADV33896.1"/>
    </source>
</evidence>
<keyword evidence="4" id="KW-1003">Cell membrane</keyword>
<dbReference type="PROSITE" id="PS50928">
    <property type="entry name" value="ABC_TM1"/>
    <property type="match status" value="1"/>
</dbReference>
<keyword evidence="8 10" id="KW-0472">Membrane</keyword>
<dbReference type="PANTHER" id="PTHR30406:SF10">
    <property type="entry name" value="SULFATE TRANSPORT SYSTEM PERMEASE PROTEIN CYST"/>
    <property type="match status" value="1"/>
</dbReference>
<dbReference type="Pfam" id="PF00528">
    <property type="entry name" value="BPD_transp_1"/>
    <property type="match status" value="1"/>
</dbReference>
<keyword evidence="4" id="KW-0997">Cell inner membrane</keyword>
<feature type="transmembrane region" description="Helical" evidence="10">
    <location>
        <begin position="97"/>
        <end position="117"/>
    </location>
</feature>
<evidence type="ECO:0000256" key="9">
    <source>
        <dbReference type="ARBA" id="ARBA00025323"/>
    </source>
</evidence>
<dbReference type="NCBIfam" id="TIGR02139">
    <property type="entry name" value="permease_CysT"/>
    <property type="match status" value="1"/>
</dbReference>
<dbReference type="SUPFAM" id="SSF161098">
    <property type="entry name" value="MetI-like"/>
    <property type="match status" value="1"/>
</dbReference>
<comment type="similarity">
    <text evidence="10">Belongs to the binding-protein-dependent transport system permease family. CysTW subfamily.</text>
</comment>
<dbReference type="KEGG" id="bva:BVAF_513"/>
<feature type="transmembrane region" description="Helical" evidence="10">
    <location>
        <begin position="56"/>
        <end position="85"/>
    </location>
</feature>
<evidence type="ECO:0000256" key="10">
    <source>
        <dbReference type="RuleBase" id="RU366001"/>
    </source>
</evidence>
<evidence type="ECO:0000256" key="8">
    <source>
        <dbReference type="ARBA" id="ARBA00023136"/>
    </source>
</evidence>
<evidence type="ECO:0000256" key="2">
    <source>
        <dbReference type="ARBA" id="ARBA00011779"/>
    </source>
</evidence>
<dbReference type="CDD" id="cd06261">
    <property type="entry name" value="TM_PBP2"/>
    <property type="match status" value="1"/>
</dbReference>
<dbReference type="STRING" id="859654.BVAF_513"/>
<reference evidence="12 13" key="1">
    <citation type="journal article" date="2010" name="BMC Genomics">
        <title>Unprecedented loss of ammonia assimilation capability in a urease-encoding bacterial mutualist.</title>
        <authorList>
            <person name="Williams L.E."/>
            <person name="Wernegreen J.J."/>
        </authorList>
    </citation>
    <scope>NUCLEOTIDE SEQUENCE [LARGE SCALE GENOMIC DNA]</scope>
    <source>
        <strain evidence="12 13">BVAF</strain>
    </source>
</reference>
<dbReference type="Gene3D" id="1.10.3720.10">
    <property type="entry name" value="MetI-like"/>
    <property type="match status" value="1"/>
</dbReference>
<dbReference type="InterPro" id="IPR035906">
    <property type="entry name" value="MetI-like_sf"/>
</dbReference>
<evidence type="ECO:0000259" key="11">
    <source>
        <dbReference type="PROSITE" id="PS50928"/>
    </source>
</evidence>
<keyword evidence="13" id="KW-1185">Reference proteome</keyword>
<evidence type="ECO:0000256" key="6">
    <source>
        <dbReference type="ARBA" id="ARBA00022989"/>
    </source>
</evidence>